<keyword evidence="1" id="KW-1133">Transmembrane helix</keyword>
<sequence>MSTTVEPPGSGARTADTASVVAGARWPAEDDVLRLNPGVELLTGADGRSMLFDETSGKYTFVSDGTCRLVPQLTAGVRYGKLLDGLARRSGAPLDKVDKALRPLVHDLARLELLDGVVAATDGITNRVARSQIKMPHARLPVSTERADRVFAAIARPFRGRAGGMALGAIGLLGAAGLLTAVLTLIFHPVVPDLSALWLVYLVMIPQTLLHETSHGVLCRYYGVPAREVGVALWLYVMPIGYVDRSDAVRLQRRWPRIAILLAGPVFDGIVLGTTATLLLTGTGDPGSLGTLLAFQTVMMVMNFNPMLPTDGQQVLENAVGKLNLRSRAMTYVLHRVLRRPLPSALRRVTRGERTLFWGYGIACLVYLVLIFGLVGTTLYNLAVALF</sequence>
<feature type="transmembrane region" description="Helical" evidence="1">
    <location>
        <begin position="258"/>
        <end position="280"/>
    </location>
</feature>
<evidence type="ECO:0000313" key="3">
    <source>
        <dbReference type="Proteomes" id="UP000076660"/>
    </source>
</evidence>
<evidence type="ECO:0008006" key="4">
    <source>
        <dbReference type="Google" id="ProtNLM"/>
    </source>
</evidence>
<evidence type="ECO:0000313" key="2">
    <source>
        <dbReference type="EMBL" id="ONF71370.1"/>
    </source>
</evidence>
<protein>
    <recommendedName>
        <fullName evidence="4">Peptide zinc metalloprotease protein</fullName>
    </recommendedName>
</protein>
<dbReference type="AlphaFoldDB" id="A0A1W2LWT3"/>
<gene>
    <name evidence="2" type="ORF">AVR91_0211830</name>
</gene>
<dbReference type="EMBL" id="LQMT02000012">
    <property type="protein sequence ID" value="ONF71370.1"/>
    <property type="molecule type" value="Genomic_DNA"/>
</dbReference>
<feature type="transmembrane region" description="Helical" evidence="1">
    <location>
        <begin position="166"/>
        <end position="188"/>
    </location>
</feature>
<comment type="caution">
    <text evidence="2">The sequence shown here is derived from an EMBL/GenBank/DDBJ whole genome shotgun (WGS) entry which is preliminary data.</text>
</comment>
<dbReference type="RefSeq" id="WP_063276094.1">
    <property type="nucleotide sequence ID" value="NZ_LQMT02000012.1"/>
</dbReference>
<keyword evidence="1" id="KW-0472">Membrane</keyword>
<feature type="transmembrane region" description="Helical" evidence="1">
    <location>
        <begin position="286"/>
        <end position="304"/>
    </location>
</feature>
<reference evidence="2 3" key="1">
    <citation type="submission" date="2016-12" db="EMBL/GenBank/DDBJ databases">
        <title>Amycolatopsis keratiniphila subsp. keratiniphila genome sequencing and assembly.</title>
        <authorList>
            <person name="Mayilraj S."/>
            <person name="Kaur N."/>
        </authorList>
    </citation>
    <scope>NUCLEOTIDE SEQUENCE [LARGE SCALE GENOMIC DNA]</scope>
    <source>
        <strain evidence="2 3">DSM 44409</strain>
    </source>
</reference>
<dbReference type="Proteomes" id="UP000076660">
    <property type="component" value="Unassembled WGS sequence"/>
</dbReference>
<feature type="transmembrane region" description="Helical" evidence="1">
    <location>
        <begin position="194"/>
        <end position="210"/>
    </location>
</feature>
<keyword evidence="1" id="KW-0812">Transmembrane</keyword>
<evidence type="ECO:0000256" key="1">
    <source>
        <dbReference type="SAM" id="Phobius"/>
    </source>
</evidence>
<accession>A0A1W2LWT3</accession>
<name>A0A1W2LWT3_9PSEU</name>
<feature type="transmembrane region" description="Helical" evidence="1">
    <location>
        <begin position="357"/>
        <end position="380"/>
    </location>
</feature>
<organism evidence="2 3">
    <name type="scientific">Amycolatopsis keratiniphila subsp. keratiniphila</name>
    <dbReference type="NCBI Taxonomy" id="227715"/>
    <lineage>
        <taxon>Bacteria</taxon>
        <taxon>Bacillati</taxon>
        <taxon>Actinomycetota</taxon>
        <taxon>Actinomycetes</taxon>
        <taxon>Pseudonocardiales</taxon>
        <taxon>Pseudonocardiaceae</taxon>
        <taxon>Amycolatopsis</taxon>
        <taxon>Amycolatopsis japonica group</taxon>
    </lineage>
</organism>
<dbReference type="OrthoDB" id="2680017at2"/>
<proteinExistence type="predicted"/>